<dbReference type="RefSeq" id="WP_258816997.1">
    <property type="nucleotide sequence ID" value="NZ_JANUGW010000007.1"/>
</dbReference>
<evidence type="ECO:0000313" key="2">
    <source>
        <dbReference type="Proteomes" id="UP001204151"/>
    </source>
</evidence>
<protein>
    <submittedName>
        <fullName evidence="1">Uncharacterized protein</fullName>
    </submittedName>
</protein>
<name>A0ABT1ZRZ0_9BURK</name>
<keyword evidence="2" id="KW-1185">Reference proteome</keyword>
<dbReference type="Proteomes" id="UP001204151">
    <property type="component" value="Unassembled WGS sequence"/>
</dbReference>
<dbReference type="EMBL" id="JANUGW010000007">
    <property type="protein sequence ID" value="MCS0582424.1"/>
    <property type="molecule type" value="Genomic_DNA"/>
</dbReference>
<organism evidence="1 2">
    <name type="scientific">Massilia pinisoli</name>
    <dbReference type="NCBI Taxonomy" id="1772194"/>
    <lineage>
        <taxon>Bacteria</taxon>
        <taxon>Pseudomonadati</taxon>
        <taxon>Pseudomonadota</taxon>
        <taxon>Betaproteobacteria</taxon>
        <taxon>Burkholderiales</taxon>
        <taxon>Oxalobacteraceae</taxon>
        <taxon>Telluria group</taxon>
        <taxon>Massilia</taxon>
    </lineage>
</organism>
<accession>A0ABT1ZRZ0</accession>
<gene>
    <name evidence="1" type="ORF">NX784_12555</name>
</gene>
<sequence>MYHGTFNATIPLGEALHAMVEGTLGAPLIKGSEWERLVEHLEKVAESRHNAGKQPPDVVATATGTLLPHVAAASLFMTDAGAFFNEKAKTGYELWTNGEPPNDERPLVVVDGQAPGFGIIYVRLVSPEWRGDIAT</sequence>
<comment type="caution">
    <text evidence="1">The sequence shown here is derived from an EMBL/GenBank/DDBJ whole genome shotgun (WGS) entry which is preliminary data.</text>
</comment>
<reference evidence="1 2" key="1">
    <citation type="submission" date="2022-08" db="EMBL/GenBank/DDBJ databases">
        <title>Reclassification of Massilia species as members of the genera Telluria, Duganella, Pseudoduganella, Mokoshia gen. nov. and Zemynaea gen. nov. using orthogonal and non-orthogonal genome-based approaches.</title>
        <authorList>
            <person name="Bowman J.P."/>
        </authorList>
    </citation>
    <scope>NUCLEOTIDE SEQUENCE [LARGE SCALE GENOMIC DNA]</scope>
    <source>
        <strain evidence="1 2">JCM 31316</strain>
    </source>
</reference>
<evidence type="ECO:0000313" key="1">
    <source>
        <dbReference type="EMBL" id="MCS0582424.1"/>
    </source>
</evidence>
<proteinExistence type="predicted"/>